<proteinExistence type="predicted"/>
<dbReference type="Proteomes" id="UP000274920">
    <property type="component" value="Unassembled WGS sequence"/>
</dbReference>
<protein>
    <submittedName>
        <fullName evidence="1">Uncharacterized protein</fullName>
    </submittedName>
</protein>
<reference evidence="1" key="1">
    <citation type="submission" date="2018-10" db="EMBL/GenBank/DDBJ databases">
        <title>Schaedlerella arabinophila gen. nov. sp. nov., isolated from the mouse intestinal tract and comparative analysis with the genome of the closely related altered Schaedler flora strain ASF502.</title>
        <authorList>
            <person name="Miyake S."/>
            <person name="Soh M."/>
            <person name="Seedorf H."/>
        </authorList>
    </citation>
    <scope>NUCLEOTIDE SEQUENCE [LARGE SCALE GENOMIC DNA]</scope>
    <source>
        <strain evidence="1">DSM 106076</strain>
    </source>
</reference>
<accession>A0A426DGW3</accession>
<sequence length="84" mass="9723">MKLNIAISSSIGNARALEIKQGEYNKYITFYSAFGFFNSKFGAKSEYEIELNPSCSEIFFYKGDGEFKLVLQKDETTKEWRLIK</sequence>
<keyword evidence="2" id="KW-1185">Reference proteome</keyword>
<dbReference type="AlphaFoldDB" id="A0A426DGW3"/>
<name>A0A426DGW3_9FIRM</name>
<comment type="caution">
    <text evidence="1">The sequence shown here is derived from an EMBL/GenBank/DDBJ whole genome shotgun (WGS) entry which is preliminary data.</text>
</comment>
<evidence type="ECO:0000313" key="1">
    <source>
        <dbReference type="EMBL" id="RRK32097.1"/>
    </source>
</evidence>
<gene>
    <name evidence="1" type="ORF">EBB54_12480</name>
</gene>
<dbReference type="EMBL" id="RHJS01000002">
    <property type="protein sequence ID" value="RRK32097.1"/>
    <property type="molecule type" value="Genomic_DNA"/>
</dbReference>
<dbReference type="RefSeq" id="WP_016294837.1">
    <property type="nucleotide sequence ID" value="NZ_RHJS01000002.1"/>
</dbReference>
<organism evidence="1 2">
    <name type="scientific">Schaedlerella arabinosiphila</name>
    <dbReference type="NCBI Taxonomy" id="2044587"/>
    <lineage>
        <taxon>Bacteria</taxon>
        <taxon>Bacillati</taxon>
        <taxon>Bacillota</taxon>
        <taxon>Clostridia</taxon>
        <taxon>Lachnospirales</taxon>
        <taxon>Lachnospiraceae</taxon>
        <taxon>Schaedlerella</taxon>
    </lineage>
</organism>
<evidence type="ECO:0000313" key="2">
    <source>
        <dbReference type="Proteomes" id="UP000274920"/>
    </source>
</evidence>